<dbReference type="Pfam" id="PF12770">
    <property type="entry name" value="CHAT"/>
    <property type="match status" value="1"/>
</dbReference>
<gene>
    <name evidence="5" type="ORF">TeGR_g3813</name>
</gene>
<evidence type="ECO:0000256" key="2">
    <source>
        <dbReference type="ARBA" id="ARBA00022840"/>
    </source>
</evidence>
<feature type="region of interest" description="Disordered" evidence="3">
    <location>
        <begin position="1"/>
        <end position="44"/>
    </location>
</feature>
<keyword evidence="6" id="KW-1185">Reference proteome</keyword>
<accession>A0ABQ6MXM5</accession>
<dbReference type="Gene3D" id="1.25.10.10">
    <property type="entry name" value="Leucine-rich Repeat Variant"/>
    <property type="match status" value="2"/>
</dbReference>
<evidence type="ECO:0000256" key="1">
    <source>
        <dbReference type="ARBA" id="ARBA00022741"/>
    </source>
</evidence>
<protein>
    <recommendedName>
        <fullName evidence="4">NACHT domain-containing protein</fullName>
    </recommendedName>
</protein>
<feature type="compositionally biased region" description="Pro residues" evidence="3">
    <location>
        <begin position="903"/>
        <end position="912"/>
    </location>
</feature>
<evidence type="ECO:0000313" key="6">
    <source>
        <dbReference type="Proteomes" id="UP001165060"/>
    </source>
</evidence>
<evidence type="ECO:0000259" key="4">
    <source>
        <dbReference type="PROSITE" id="PS50837"/>
    </source>
</evidence>
<feature type="compositionally biased region" description="Pro residues" evidence="3">
    <location>
        <begin position="2027"/>
        <end position="2040"/>
    </location>
</feature>
<dbReference type="SUPFAM" id="SSF52540">
    <property type="entry name" value="P-loop containing nucleoside triphosphate hydrolases"/>
    <property type="match status" value="1"/>
</dbReference>
<dbReference type="InterPro" id="IPR016024">
    <property type="entry name" value="ARM-type_fold"/>
</dbReference>
<dbReference type="InterPro" id="IPR007111">
    <property type="entry name" value="NACHT_NTPase"/>
</dbReference>
<feature type="region of interest" description="Disordered" evidence="3">
    <location>
        <begin position="304"/>
        <end position="323"/>
    </location>
</feature>
<dbReference type="InterPro" id="IPR032675">
    <property type="entry name" value="LRR_dom_sf"/>
</dbReference>
<feature type="domain" description="NACHT" evidence="4">
    <location>
        <begin position="2355"/>
        <end position="2495"/>
    </location>
</feature>
<dbReference type="Pfam" id="PF05729">
    <property type="entry name" value="NACHT"/>
    <property type="match status" value="1"/>
</dbReference>
<dbReference type="InterPro" id="IPR000225">
    <property type="entry name" value="Armadillo"/>
</dbReference>
<feature type="region of interest" description="Disordered" evidence="3">
    <location>
        <begin position="1651"/>
        <end position="1676"/>
    </location>
</feature>
<feature type="region of interest" description="Disordered" evidence="3">
    <location>
        <begin position="139"/>
        <end position="164"/>
    </location>
</feature>
<feature type="compositionally biased region" description="Low complexity" evidence="3">
    <location>
        <begin position="1663"/>
        <end position="1676"/>
    </location>
</feature>
<feature type="non-terminal residue" evidence="5">
    <location>
        <position position="1"/>
    </location>
</feature>
<feature type="compositionally biased region" description="Pro residues" evidence="3">
    <location>
        <begin position="146"/>
        <end position="157"/>
    </location>
</feature>
<dbReference type="Gene3D" id="3.80.10.10">
    <property type="entry name" value="Ribonuclease Inhibitor"/>
    <property type="match status" value="1"/>
</dbReference>
<dbReference type="Gene3D" id="3.40.50.300">
    <property type="entry name" value="P-loop containing nucleotide triphosphate hydrolases"/>
    <property type="match status" value="1"/>
</dbReference>
<comment type="caution">
    <text evidence="5">The sequence shown here is derived from an EMBL/GenBank/DDBJ whole genome shotgun (WGS) entry which is preliminary data.</text>
</comment>
<dbReference type="SUPFAM" id="SSF48371">
    <property type="entry name" value="ARM repeat"/>
    <property type="match status" value="1"/>
</dbReference>
<evidence type="ECO:0000256" key="3">
    <source>
        <dbReference type="SAM" id="MobiDB-lite"/>
    </source>
</evidence>
<feature type="compositionally biased region" description="Polar residues" evidence="3">
    <location>
        <begin position="1901"/>
        <end position="1917"/>
    </location>
</feature>
<dbReference type="SUPFAM" id="SSF52047">
    <property type="entry name" value="RNI-like"/>
    <property type="match status" value="1"/>
</dbReference>
<feature type="compositionally biased region" description="Polar residues" evidence="3">
    <location>
        <begin position="1468"/>
        <end position="1483"/>
    </location>
</feature>
<dbReference type="Proteomes" id="UP001165060">
    <property type="component" value="Unassembled WGS sequence"/>
</dbReference>
<feature type="region of interest" description="Disordered" evidence="3">
    <location>
        <begin position="1939"/>
        <end position="2002"/>
    </location>
</feature>
<feature type="region of interest" description="Disordered" evidence="3">
    <location>
        <begin position="1468"/>
        <end position="1489"/>
    </location>
</feature>
<dbReference type="PANTHER" id="PTHR48125">
    <property type="entry name" value="LP07818P1"/>
    <property type="match status" value="1"/>
</dbReference>
<evidence type="ECO:0000313" key="5">
    <source>
        <dbReference type="EMBL" id="GMI34929.1"/>
    </source>
</evidence>
<feature type="region of interest" description="Disordered" evidence="3">
    <location>
        <begin position="2266"/>
        <end position="2318"/>
    </location>
</feature>
<dbReference type="InterPro" id="IPR011989">
    <property type="entry name" value="ARM-like"/>
</dbReference>
<organism evidence="5 6">
    <name type="scientific">Tetraparma gracilis</name>
    <dbReference type="NCBI Taxonomy" id="2962635"/>
    <lineage>
        <taxon>Eukaryota</taxon>
        <taxon>Sar</taxon>
        <taxon>Stramenopiles</taxon>
        <taxon>Ochrophyta</taxon>
        <taxon>Bolidophyceae</taxon>
        <taxon>Parmales</taxon>
        <taxon>Triparmaceae</taxon>
        <taxon>Tetraparma</taxon>
    </lineage>
</organism>
<dbReference type="InterPro" id="IPR027417">
    <property type="entry name" value="P-loop_NTPase"/>
</dbReference>
<dbReference type="EMBL" id="BRYB01000664">
    <property type="protein sequence ID" value="GMI34929.1"/>
    <property type="molecule type" value="Genomic_DNA"/>
</dbReference>
<proteinExistence type="predicted"/>
<name>A0ABQ6MXM5_9STRA</name>
<dbReference type="SMART" id="SM00185">
    <property type="entry name" value="ARM"/>
    <property type="match status" value="3"/>
</dbReference>
<dbReference type="PANTHER" id="PTHR48125:SF10">
    <property type="entry name" value="OS12G0136300 PROTEIN"/>
    <property type="match status" value="1"/>
</dbReference>
<feature type="compositionally biased region" description="Gly residues" evidence="3">
    <location>
        <begin position="2269"/>
        <end position="2291"/>
    </location>
</feature>
<dbReference type="InterPro" id="IPR024983">
    <property type="entry name" value="CHAT_dom"/>
</dbReference>
<keyword evidence="1" id="KW-0547">Nucleotide-binding</keyword>
<feature type="region of interest" description="Disordered" evidence="3">
    <location>
        <begin position="675"/>
        <end position="706"/>
    </location>
</feature>
<dbReference type="PROSITE" id="PS50837">
    <property type="entry name" value="NACHT"/>
    <property type="match status" value="1"/>
</dbReference>
<reference evidence="5 6" key="1">
    <citation type="journal article" date="2023" name="Commun. Biol.">
        <title>Genome analysis of Parmales, the sister group of diatoms, reveals the evolutionary specialization of diatoms from phago-mixotrophs to photoautotrophs.</title>
        <authorList>
            <person name="Ban H."/>
            <person name="Sato S."/>
            <person name="Yoshikawa S."/>
            <person name="Yamada K."/>
            <person name="Nakamura Y."/>
            <person name="Ichinomiya M."/>
            <person name="Sato N."/>
            <person name="Blanc-Mathieu R."/>
            <person name="Endo H."/>
            <person name="Kuwata A."/>
            <person name="Ogata H."/>
        </authorList>
    </citation>
    <scope>NUCLEOTIDE SEQUENCE [LARGE SCALE GENOMIC DNA]</scope>
</reference>
<keyword evidence="2" id="KW-0067">ATP-binding</keyword>
<sequence>LPLPPPPAEHTNTRRSSNHAFDPPGPAGSAAGEGSLFDAESSPPSPLPVFSLSLLLRSGAAEVGFACAGGEPATHPLQPGVPLTASYLLVPRAGGAESHSLSFHSPSLHSVRAVPFSTAGAAVRCVLSSPGAEITLLDCEGFSDLPPQPPPPAPGPREPSALGLGSAYPGSAPLAISPPLAPPSSSHDFDLSTAMALSASLASPRPAAAALSPLAPADIEALQTDITYVYSLFSSPPTPALHHVYSRVLLSRHRLQRSIEGLGWSSADDEPELELLLGLNDAVQQLVRRHDEYISSFPPAGPAAAAAAPRAPSPAPAPAAQEGGASVAEADVLGLVIALRSSSEGRRHDAVVGLTLKILTDNESQDQLQEIVDSGGLHSLIALFAQCGSSSDSPSSSELELACANCIAILLAGIKAPDLRKLGKLALPMMQALRALALKGGGEHDQRVREAVTNLSAVLASYYESNSPSHSSSFSSAASSSSIPPDLPMSRVKDEFTSSSMLQSLVALALSIPDLEHALPALTSLTLIRPAAHLLTKEKILYTLVNQGLPATDPPNPLVQTLTLTCLENLVSLYSHDTYDGGVIDSEVLRCGLIPALMRSLIINTRGRKIKVCRIVRQLALGMTRDAVVANHGVELVVSFLVTSSRDTFDSQCNNDLNLAASQALEALVLKPHQSVSTDGSDSELEMDHISPSPADANVPPPKRRSSTNSVISILVSSGALGPLVAMASPKSPPELRHTALSLLQHISMDGVLDNGCNTQRRQLVSAGAVEAFVSLVKARVSSSSIPANPNDAPSPEQAAIGKELFLAIIGLANMLESSACDDDGADHADLFALAPSPLKPVHSVSSQISLDSEGGQSQSLFQVAERMINAGGVGTLMQLAAQVKAHVMNDYTLPPGADIEIFPPPPPPQPPKHSTSASATPSAAPPAPFPLDTTHIPFLPIYRLLANITLVILSSLGRKRKFPGVFARPLCSLFLNLLKTHSVYRNTPAASKPATLRLLHELKLESLRGIQILSLSSPIQLQIIEYGLPSLMDLKTDPRLVSVGNNDEIKERVSNIFVNLGFNGGEKDVERSGNNVKLLADWFYMERGLLIQSMAREEIKSALYRLWVGGVRGTIPAHNMSVSSSGSRDSLEAPKTMMMTRSECLGLTRASTLDQPNEDMVLGLNDSLEMQALKRIFTLLEQPDSLSAVREKVVAEYVNIHEKHVPYSTHRSTDSLDGSAEPTAAAATENLPAGQSASFARNFSSLQRGSSTIDNLSLNVGSPSFVSNLLGVGATLLHNSGDLTAPNATSDDDEDRLPPSSSLLQSFINCANQANQQHQTVGEKINESVKKAPTLLKAISQRLNNITQRLPVADGDGEFSTNVTKGQVFGEIADWIMAHNDAMSSGGVVLSEPTSNSLLPLPLRVSTLLNFYNPSALLQREVLPLGAVFNPDESYQMRSIAMPERQYFSFKREGSVMSRILEKFQTPPTLAMNPNSPNSSQKEPPLNTDDDGWSLCFRNSTFDGEFVETLVQSLYQHDNVSAINFISYPPAANESSTSLSELVGNLPQSVHFVVFDGILTSKALKVLGISLKTSAEISLKTSGFESFPLRGLAIINSVHLKGEDFRKLFQLLGDDSVQREAEALASVKAEVDTTVDYLEKLGYLEEDEINEPDSLGRDSRGSRGSSSASQPPSGLLVPSLPLQWLDLSGNKLGDGPCTEVLSVALLSATSLIKSLDLSGNFINKGTAFSDLLSIYKVSVKKKGKRVSPLSTLILDSNVLKQSACIELLDLVGPDLLNLECVRARAKQDKRYLSLANNGLTDRKDMKSVLWNLLKRPTYLGELNLGRNSFGEETLNSVLFGLLENQAPSLCVLKLDDNTPPLSDRQTDELATGLMRARSNKISEWLVGGGGDAAERDPTGRKNSNPGINPNPASSPTKAALPDQAIPIAAAVVVDHPKVPVRSNTSPYDVAPYEVTPYETSPYKPERKTPEGVGMAESKPSEAGGGGGRKSRGRRSTSEPLPVLASTAEAAAASLEGFQDDKKPAAPALPPPPATPPTPSSPKNTQSNELTVLFAEPLIWRDAKTNKMGAIERLDFEKERDILVQCFKEASRDIELKFDTATTHRLRSSVTLGCTALHFSGHGHQSFLCFEDGKGGLQLTSANDLKSLCGAGNDSSSNRVKFVFVSACYSKTTGEAFMNAGVDHVVCCKQELLQNSAALAFTRAFYLALAVGRTVQEAFDIGKEAVKSNSFVIDSEEEMKKFLLLPEGGNHDVAIFDAKSVSKWAPRPGGEGGGAVKGHPFGGRGGRGGRGGLRKSLSMGRELSNDGGEDGGGGSDRSLVNPKLKKVVGVPAIPEDFLGRECDMYVVLDAVLHRRLCSVIGTPGIGRSSLVSAVCSYIAQRRSTTEIDRIFFIRGAGRGKDGNNYVKKLFKNLVACKLVTGANKDLVDYEDLVECIVETLSGLENDKRVLLVFDHVDEFEGDDSSAGLSPVLELKLFLTTIFKDCRYVKVLVTARQKLNLKGNGAGEYVCSLGHLSLKNSVQLFAKLCPHIHSGEDRKLFVESLVNQEQADMTIMSKGADGTTHDILDRIGEGSPARVIEFAYSMRLAEFKELQRVGQKAREDAGGLGAAEGAAESFDIAPLAGVGGRPSSFRRAAAVASTDWGEKPGEGYAIGRDSNVGPRPSQNELDLRLGRMNSGLGAGWSDSDEDV</sequence>
<feature type="region of interest" description="Disordered" evidence="3">
    <location>
        <begin position="899"/>
        <end position="927"/>
    </location>
</feature>
<feature type="region of interest" description="Disordered" evidence="3">
    <location>
        <begin position="2021"/>
        <end position="2046"/>
    </location>
</feature>
<feature type="region of interest" description="Disordered" evidence="3">
    <location>
        <begin position="1886"/>
        <end position="1919"/>
    </location>
</feature>
<feature type="region of interest" description="Disordered" evidence="3">
    <location>
        <begin position="2645"/>
        <end position="2669"/>
    </location>
</feature>